<proteinExistence type="predicted"/>
<accession>A0A655XRY4</accession>
<gene>
    <name evidence="1" type="ORF">ERS013200_00820</name>
</gene>
<evidence type="ECO:0000313" key="2">
    <source>
        <dbReference type="Proteomes" id="UP000041770"/>
    </source>
</evidence>
<sequence>MRKFFLDALLYPVFSHRIMLNNLLFHQNFIQLFGDSFDILLIAFDHCYHGWLTCTVAQ</sequence>
<reference evidence="1 2" key="1">
    <citation type="submission" date="2015-07" db="EMBL/GenBank/DDBJ databases">
        <authorList>
            <consortium name="Pathogen Informatics"/>
        </authorList>
    </citation>
    <scope>NUCLEOTIDE SEQUENCE [LARGE SCALE GENOMIC DNA]</scope>
    <source>
        <strain evidence="1 2">A316</strain>
    </source>
</reference>
<dbReference type="EMBL" id="CWQY01000004">
    <property type="protein sequence ID" value="CSC20756.1"/>
    <property type="molecule type" value="Genomic_DNA"/>
</dbReference>
<protein>
    <submittedName>
        <fullName evidence="1">Uncharacterized protein</fullName>
    </submittedName>
</protein>
<evidence type="ECO:0000313" key="1">
    <source>
        <dbReference type="EMBL" id="CSC20756.1"/>
    </source>
</evidence>
<dbReference type="AlphaFoldDB" id="A0A655XRY4"/>
<dbReference type="Proteomes" id="UP000041770">
    <property type="component" value="Unassembled WGS sequence"/>
</dbReference>
<name>A0A655XRY4_VIBCL</name>
<organism evidence="1 2">
    <name type="scientific">Vibrio cholerae</name>
    <dbReference type="NCBI Taxonomy" id="666"/>
    <lineage>
        <taxon>Bacteria</taxon>
        <taxon>Pseudomonadati</taxon>
        <taxon>Pseudomonadota</taxon>
        <taxon>Gammaproteobacteria</taxon>
        <taxon>Vibrionales</taxon>
        <taxon>Vibrionaceae</taxon>
        <taxon>Vibrio</taxon>
    </lineage>
</organism>